<proteinExistence type="predicted"/>
<reference evidence="2" key="1">
    <citation type="journal article" date="2016" name="Proc. Natl. Acad. Sci. U.S.A.">
        <title>Comparative genomics of biotechnologically important yeasts.</title>
        <authorList>
            <person name="Riley R."/>
            <person name="Haridas S."/>
            <person name="Wolfe K.H."/>
            <person name="Lopes M.R."/>
            <person name="Hittinger C.T."/>
            <person name="Goeker M."/>
            <person name="Salamov A.A."/>
            <person name="Wisecaver J.H."/>
            <person name="Long T.M."/>
            <person name="Calvey C.H."/>
            <person name="Aerts A.L."/>
            <person name="Barry K.W."/>
            <person name="Choi C."/>
            <person name="Clum A."/>
            <person name="Coughlan A.Y."/>
            <person name="Deshpande S."/>
            <person name="Douglass A.P."/>
            <person name="Hanson S.J."/>
            <person name="Klenk H.-P."/>
            <person name="LaButti K.M."/>
            <person name="Lapidus A."/>
            <person name="Lindquist E.A."/>
            <person name="Lipzen A.M."/>
            <person name="Meier-Kolthoff J.P."/>
            <person name="Ohm R.A."/>
            <person name="Otillar R.P."/>
            <person name="Pangilinan J.L."/>
            <person name="Peng Y."/>
            <person name="Rokas A."/>
            <person name="Rosa C.A."/>
            <person name="Scheuner C."/>
            <person name="Sibirny A.A."/>
            <person name="Slot J.C."/>
            <person name="Stielow J.B."/>
            <person name="Sun H."/>
            <person name="Kurtzman C.P."/>
            <person name="Blackwell M."/>
            <person name="Grigoriev I.V."/>
            <person name="Jeffries T.W."/>
        </authorList>
    </citation>
    <scope>NUCLEOTIDE SEQUENCE [LARGE SCALE GENOMIC DNA]</scope>
    <source>
        <strain evidence="2">NRRL Y-1626</strain>
    </source>
</reference>
<dbReference type="OrthoDB" id="10443479at2759"/>
<sequence>MNNNQNSIFADTNNYQSKIYPFLFTHKLITNKRFQLLFNKGNILTDINGTNALLPIIDIYVERFNERNNKNKIVCCLGTHLFHSFILIIESLNIQYQEIIEAIEFIINKDNISNLENWKYLLSLFLIYLKLAKKQNLSLFLQIIKKLEDNKECLSLVEYGQLQLKTVPLSFDLLKEGNNSFEKVEIVTLMHIISVDQLWCI</sequence>
<protein>
    <submittedName>
        <fullName evidence="1">Uncharacterized protein</fullName>
    </submittedName>
</protein>
<keyword evidence="2" id="KW-1185">Reference proteome</keyword>
<dbReference type="AlphaFoldDB" id="A0A1B7TI12"/>
<dbReference type="Proteomes" id="UP000092321">
    <property type="component" value="Unassembled WGS sequence"/>
</dbReference>
<organism evidence="1 2">
    <name type="scientific">Hanseniaspora valbyensis NRRL Y-1626</name>
    <dbReference type="NCBI Taxonomy" id="766949"/>
    <lineage>
        <taxon>Eukaryota</taxon>
        <taxon>Fungi</taxon>
        <taxon>Dikarya</taxon>
        <taxon>Ascomycota</taxon>
        <taxon>Saccharomycotina</taxon>
        <taxon>Saccharomycetes</taxon>
        <taxon>Saccharomycodales</taxon>
        <taxon>Saccharomycodaceae</taxon>
        <taxon>Hanseniaspora</taxon>
    </lineage>
</organism>
<name>A0A1B7TI12_9ASCO</name>
<accession>A0A1B7TI12</accession>
<evidence type="ECO:0000313" key="1">
    <source>
        <dbReference type="EMBL" id="OBA28381.1"/>
    </source>
</evidence>
<evidence type="ECO:0000313" key="2">
    <source>
        <dbReference type="Proteomes" id="UP000092321"/>
    </source>
</evidence>
<dbReference type="EMBL" id="LXPE01000004">
    <property type="protein sequence ID" value="OBA28381.1"/>
    <property type="molecule type" value="Genomic_DNA"/>
</dbReference>
<gene>
    <name evidence="1" type="ORF">HANVADRAFT_61323</name>
</gene>
<comment type="caution">
    <text evidence="1">The sequence shown here is derived from an EMBL/GenBank/DDBJ whole genome shotgun (WGS) entry which is preliminary data.</text>
</comment>